<dbReference type="Pfam" id="PF00583">
    <property type="entry name" value="Acetyltransf_1"/>
    <property type="match status" value="1"/>
</dbReference>
<dbReference type="Proteomes" id="UP000503308">
    <property type="component" value="Chromosome"/>
</dbReference>
<keyword evidence="2" id="KW-0808">Transferase</keyword>
<keyword evidence="3" id="KW-1185">Reference proteome</keyword>
<dbReference type="GO" id="GO:0016747">
    <property type="term" value="F:acyltransferase activity, transferring groups other than amino-acyl groups"/>
    <property type="evidence" value="ECO:0007669"/>
    <property type="project" value="InterPro"/>
</dbReference>
<gene>
    <name evidence="2" type="ORF">G3256_18570</name>
</gene>
<dbReference type="EMBL" id="CP048788">
    <property type="protein sequence ID" value="QJF53041.1"/>
    <property type="molecule type" value="Genomic_DNA"/>
</dbReference>
<accession>A0A858SZX1</accession>
<protein>
    <submittedName>
        <fullName evidence="2">GNAT family N-acetyltransferase</fullName>
    </submittedName>
</protein>
<dbReference type="KEGG" id="rpon:G3256_18570"/>
<proteinExistence type="predicted"/>
<dbReference type="SUPFAM" id="SSF55729">
    <property type="entry name" value="Acyl-CoA N-acyltransferases (Nat)"/>
    <property type="match status" value="1"/>
</dbReference>
<sequence>MTDFDIRPVVADDIPHLKTVLDETGLFPPDMLEDLMAPALSGETGEFWLAGCIAGVPAGLCYTKREELAEGAWNMLALGVRPGCQRDGLGLAIVKGSEAHLRTSGERLLIVETSGTEDFAAARAFYASAGYEREACIRDFWATGDDKVVFRKLLG</sequence>
<evidence type="ECO:0000313" key="2">
    <source>
        <dbReference type="EMBL" id="QJF53041.1"/>
    </source>
</evidence>
<reference evidence="2 3" key="1">
    <citation type="submission" date="2020-02" db="EMBL/GenBank/DDBJ databases">
        <title>Genome sequence of Roseobacter ponti.</title>
        <authorList>
            <person name="Hollensteiner J."/>
            <person name="Schneider D."/>
            <person name="Poehlein A."/>
            <person name="Daniel R."/>
        </authorList>
    </citation>
    <scope>NUCLEOTIDE SEQUENCE [LARGE SCALE GENOMIC DNA]</scope>
    <source>
        <strain evidence="2 3">DSM 106830</strain>
    </source>
</reference>
<dbReference type="PROSITE" id="PS51186">
    <property type="entry name" value="GNAT"/>
    <property type="match status" value="1"/>
</dbReference>
<dbReference type="Gene3D" id="3.40.630.30">
    <property type="match status" value="1"/>
</dbReference>
<organism evidence="2 3">
    <name type="scientific">Roseobacter ponti</name>
    <dbReference type="NCBI Taxonomy" id="1891787"/>
    <lineage>
        <taxon>Bacteria</taxon>
        <taxon>Pseudomonadati</taxon>
        <taxon>Pseudomonadota</taxon>
        <taxon>Alphaproteobacteria</taxon>
        <taxon>Rhodobacterales</taxon>
        <taxon>Roseobacteraceae</taxon>
        <taxon>Roseobacter</taxon>
    </lineage>
</organism>
<feature type="domain" description="N-acetyltransferase" evidence="1">
    <location>
        <begin position="4"/>
        <end position="155"/>
    </location>
</feature>
<dbReference type="InterPro" id="IPR016181">
    <property type="entry name" value="Acyl_CoA_acyltransferase"/>
</dbReference>
<dbReference type="RefSeq" id="WP_169642258.1">
    <property type="nucleotide sequence ID" value="NZ_CP048788.1"/>
</dbReference>
<dbReference type="CDD" id="cd04301">
    <property type="entry name" value="NAT_SF"/>
    <property type="match status" value="1"/>
</dbReference>
<evidence type="ECO:0000313" key="3">
    <source>
        <dbReference type="Proteomes" id="UP000503308"/>
    </source>
</evidence>
<evidence type="ECO:0000259" key="1">
    <source>
        <dbReference type="PROSITE" id="PS51186"/>
    </source>
</evidence>
<dbReference type="InterPro" id="IPR000182">
    <property type="entry name" value="GNAT_dom"/>
</dbReference>
<name>A0A858SZX1_9RHOB</name>
<dbReference type="AlphaFoldDB" id="A0A858SZX1"/>